<dbReference type="EC" id="2.7.7.43" evidence="1"/>
<sequence length="229" mass="25441">MSTVALIPARGGSKRLPRKNILDVGGIPMLAHPIMAARATGLFEQIYVSTEDAEIAEIAKRYGAEVIERPPQIAEDRSTVVQVCLHALESHPEIDLLCCVYATAVLLESETIAKGYKLLNGKPEADFVMGVSEYEHPPVQALKADDNGYLSYMWPEWRGIQSQFHPHLVVSNGTFYWARSQALLEEKTFYGRRLRGITVPLEQVSDINTKEDLTKVVSGLNAKHKPVIT</sequence>
<gene>
    <name evidence="1" type="primary">neuA_1</name>
    <name evidence="1" type="ORF">GALL_00080</name>
</gene>
<comment type="caution">
    <text evidence="1">The sequence shown here is derived from an EMBL/GenBank/DDBJ whole genome shotgun (WGS) entry which is preliminary data.</text>
</comment>
<dbReference type="AlphaFoldDB" id="A0A1J5TDX4"/>
<accession>A0A1J5TDX4</accession>
<dbReference type="GO" id="GO:0008781">
    <property type="term" value="F:N-acylneuraminate cytidylyltransferase activity"/>
    <property type="evidence" value="ECO:0007669"/>
    <property type="project" value="UniProtKB-EC"/>
</dbReference>
<proteinExistence type="predicted"/>
<dbReference type="Gene3D" id="3.90.550.10">
    <property type="entry name" value="Spore Coat Polysaccharide Biosynthesis Protein SpsA, Chain A"/>
    <property type="match status" value="1"/>
</dbReference>
<evidence type="ECO:0000313" key="1">
    <source>
        <dbReference type="EMBL" id="OIR19129.1"/>
    </source>
</evidence>
<dbReference type="PANTHER" id="PTHR21485:SF6">
    <property type="entry name" value="N-ACYLNEURAMINATE CYTIDYLYLTRANSFERASE-RELATED"/>
    <property type="match status" value="1"/>
</dbReference>
<dbReference type="InterPro" id="IPR003329">
    <property type="entry name" value="Cytidylyl_trans"/>
</dbReference>
<organism evidence="1">
    <name type="scientific">mine drainage metagenome</name>
    <dbReference type="NCBI Taxonomy" id="410659"/>
    <lineage>
        <taxon>unclassified sequences</taxon>
        <taxon>metagenomes</taxon>
        <taxon>ecological metagenomes</taxon>
    </lineage>
</organism>
<keyword evidence="1" id="KW-0548">Nucleotidyltransferase</keyword>
<reference evidence="1" key="1">
    <citation type="submission" date="2016-10" db="EMBL/GenBank/DDBJ databases">
        <title>Sequence of Gallionella enrichment culture.</title>
        <authorList>
            <person name="Poehlein A."/>
            <person name="Muehling M."/>
            <person name="Daniel R."/>
        </authorList>
    </citation>
    <scope>NUCLEOTIDE SEQUENCE</scope>
</reference>
<dbReference type="EMBL" id="MLJW01000001">
    <property type="protein sequence ID" value="OIR19129.1"/>
    <property type="molecule type" value="Genomic_DNA"/>
</dbReference>
<dbReference type="InterPro" id="IPR029044">
    <property type="entry name" value="Nucleotide-diphossugar_trans"/>
</dbReference>
<keyword evidence="1" id="KW-0808">Transferase</keyword>
<dbReference type="Pfam" id="PF02348">
    <property type="entry name" value="CTP_transf_3"/>
    <property type="match status" value="1"/>
</dbReference>
<dbReference type="InterPro" id="IPR050793">
    <property type="entry name" value="CMP-NeuNAc_synthase"/>
</dbReference>
<name>A0A1J5TDX4_9ZZZZ</name>
<protein>
    <submittedName>
        <fullName evidence="1">N-acylneuraminate cytidylyltransferase</fullName>
        <ecNumber evidence="1">2.7.7.43</ecNumber>
    </submittedName>
</protein>
<dbReference type="PANTHER" id="PTHR21485">
    <property type="entry name" value="HAD SUPERFAMILY MEMBERS CMAS AND KDSC"/>
    <property type="match status" value="1"/>
</dbReference>
<dbReference type="SUPFAM" id="SSF53448">
    <property type="entry name" value="Nucleotide-diphospho-sugar transferases"/>
    <property type="match status" value="1"/>
</dbReference>
<dbReference type="CDD" id="cd02513">
    <property type="entry name" value="CMP-NeuAc_Synthase"/>
    <property type="match status" value="1"/>
</dbReference>